<dbReference type="PANTHER" id="PTHR36803">
    <property type="entry name" value="PROTEIN CHLORORESPIRATORY REDUCTION 7, CHLOROPLASTIC"/>
    <property type="match status" value="1"/>
</dbReference>
<evidence type="ECO:0000313" key="1">
    <source>
        <dbReference type="EnsemblPlants" id="AUR62038674-RA:cds"/>
    </source>
</evidence>
<dbReference type="InterPro" id="IPR021954">
    <property type="entry name" value="CRR7"/>
</dbReference>
<proteinExistence type="predicted"/>
<reference evidence="1" key="1">
    <citation type="journal article" date="2017" name="Nature">
        <title>The genome of Chenopodium quinoa.</title>
        <authorList>
            <person name="Jarvis D.E."/>
            <person name="Ho Y.S."/>
            <person name="Lightfoot D.J."/>
            <person name="Schmoeckel S.M."/>
            <person name="Li B."/>
            <person name="Borm T.J.A."/>
            <person name="Ohyanagi H."/>
            <person name="Mineta K."/>
            <person name="Michell C.T."/>
            <person name="Saber N."/>
            <person name="Kharbatia N.M."/>
            <person name="Rupper R.R."/>
            <person name="Sharp A.R."/>
            <person name="Dally N."/>
            <person name="Boughton B.A."/>
            <person name="Woo Y.H."/>
            <person name="Gao G."/>
            <person name="Schijlen E.G.W.M."/>
            <person name="Guo X."/>
            <person name="Momin A.A."/>
            <person name="Negrao S."/>
            <person name="Al-Babili S."/>
            <person name="Gehring C."/>
            <person name="Roessner U."/>
            <person name="Jung C."/>
            <person name="Murphy K."/>
            <person name="Arold S.T."/>
            <person name="Gojobori T."/>
            <person name="van der Linden C.G."/>
            <person name="van Loo E.N."/>
            <person name="Jellen E.N."/>
            <person name="Maughan P.J."/>
            <person name="Tester M."/>
        </authorList>
    </citation>
    <scope>NUCLEOTIDE SEQUENCE [LARGE SCALE GENOMIC DNA]</scope>
    <source>
        <strain evidence="1">cv. PI 614886</strain>
    </source>
</reference>
<protein>
    <recommendedName>
        <fullName evidence="3">Chlororespiratory reduction 7</fullName>
    </recommendedName>
</protein>
<keyword evidence="2" id="KW-1185">Reference proteome</keyword>
<dbReference type="Proteomes" id="UP000596660">
    <property type="component" value="Unplaced"/>
</dbReference>
<evidence type="ECO:0008006" key="3">
    <source>
        <dbReference type="Google" id="ProtNLM"/>
    </source>
</evidence>
<dbReference type="Pfam" id="PF12095">
    <property type="entry name" value="CRR7"/>
    <property type="match status" value="1"/>
</dbReference>
<dbReference type="PANTHER" id="PTHR36803:SF1">
    <property type="entry name" value="PROTEIN CHLORORESPIRATORY REDUCTION 7, CHLOROPLASTIC"/>
    <property type="match status" value="1"/>
</dbReference>
<dbReference type="InterPro" id="IPR038150">
    <property type="entry name" value="CRR7-like_sf"/>
</dbReference>
<sequence>MTPITRLLNTQLQNIYITNHPILFYESSPRFYHRVPKISTQQPCLGQLNTSAYSKPLSCRSDACYAGRRRRANYMDTDTYVYLEPGRSEEFISEEELKEKLKGWLENWPNETLPPDLARFKTLDDAVTFLVKSVCELEVDGDVGSIQWYAVRLE</sequence>
<name>A0A803N140_CHEQI</name>
<dbReference type="FunFam" id="3.90.940.40:FF:000001">
    <property type="entry name" value="Protein CHLORORESPIRATORY REDUCTION 7 chloroplastic"/>
    <property type="match status" value="1"/>
</dbReference>
<organism evidence="1 2">
    <name type="scientific">Chenopodium quinoa</name>
    <name type="common">Quinoa</name>
    <dbReference type="NCBI Taxonomy" id="63459"/>
    <lineage>
        <taxon>Eukaryota</taxon>
        <taxon>Viridiplantae</taxon>
        <taxon>Streptophyta</taxon>
        <taxon>Embryophyta</taxon>
        <taxon>Tracheophyta</taxon>
        <taxon>Spermatophyta</taxon>
        <taxon>Magnoliopsida</taxon>
        <taxon>eudicotyledons</taxon>
        <taxon>Gunneridae</taxon>
        <taxon>Pentapetalae</taxon>
        <taxon>Caryophyllales</taxon>
        <taxon>Chenopodiaceae</taxon>
        <taxon>Chenopodioideae</taxon>
        <taxon>Atripliceae</taxon>
        <taxon>Chenopodium</taxon>
    </lineage>
</organism>
<dbReference type="GO" id="GO:0009570">
    <property type="term" value="C:chloroplast stroma"/>
    <property type="evidence" value="ECO:0007669"/>
    <property type="project" value="TreeGrafter"/>
</dbReference>
<evidence type="ECO:0000313" key="2">
    <source>
        <dbReference type="Proteomes" id="UP000596660"/>
    </source>
</evidence>
<accession>A0A803N140</accession>
<dbReference type="EnsemblPlants" id="AUR62038674-RA">
    <property type="protein sequence ID" value="AUR62038674-RA:cds"/>
    <property type="gene ID" value="AUR62038674"/>
</dbReference>
<reference evidence="1" key="2">
    <citation type="submission" date="2021-03" db="UniProtKB">
        <authorList>
            <consortium name="EnsemblPlants"/>
        </authorList>
    </citation>
    <scope>IDENTIFICATION</scope>
</reference>
<dbReference type="Gramene" id="AUR62038674-RA">
    <property type="protein sequence ID" value="AUR62038674-RA:cds"/>
    <property type="gene ID" value="AUR62038674"/>
</dbReference>
<dbReference type="Gene3D" id="3.90.940.40">
    <property type="entry name" value="Protein CHLORORESPIRATORY REDUCTION 7"/>
    <property type="match status" value="1"/>
</dbReference>
<dbReference type="AlphaFoldDB" id="A0A803N140"/>